<evidence type="ECO:0000313" key="2">
    <source>
        <dbReference type="EMBL" id="PCH43330.1"/>
    </source>
</evidence>
<name>A0A2H3JMA4_WOLCO</name>
<gene>
    <name evidence="2" type="ORF">WOLCODRAFT_153384</name>
</gene>
<dbReference type="Proteomes" id="UP000218811">
    <property type="component" value="Unassembled WGS sequence"/>
</dbReference>
<evidence type="ECO:0000256" key="1">
    <source>
        <dbReference type="SAM" id="MobiDB-lite"/>
    </source>
</evidence>
<proteinExistence type="predicted"/>
<evidence type="ECO:0000313" key="3">
    <source>
        <dbReference type="Proteomes" id="UP000218811"/>
    </source>
</evidence>
<organism evidence="2 3">
    <name type="scientific">Wolfiporia cocos (strain MD-104)</name>
    <name type="common">Brown rot fungus</name>
    <dbReference type="NCBI Taxonomy" id="742152"/>
    <lineage>
        <taxon>Eukaryota</taxon>
        <taxon>Fungi</taxon>
        <taxon>Dikarya</taxon>
        <taxon>Basidiomycota</taxon>
        <taxon>Agaricomycotina</taxon>
        <taxon>Agaricomycetes</taxon>
        <taxon>Polyporales</taxon>
        <taxon>Phaeolaceae</taxon>
        <taxon>Wolfiporia</taxon>
    </lineage>
</organism>
<protein>
    <submittedName>
        <fullName evidence="2">Uncharacterized protein</fullName>
    </submittedName>
</protein>
<reference evidence="2 3" key="1">
    <citation type="journal article" date="2012" name="Science">
        <title>The Paleozoic origin of enzymatic lignin decomposition reconstructed from 31 fungal genomes.</title>
        <authorList>
            <person name="Floudas D."/>
            <person name="Binder M."/>
            <person name="Riley R."/>
            <person name="Barry K."/>
            <person name="Blanchette R.A."/>
            <person name="Henrissat B."/>
            <person name="Martinez A.T."/>
            <person name="Otillar R."/>
            <person name="Spatafora J.W."/>
            <person name="Yadav J.S."/>
            <person name="Aerts A."/>
            <person name="Benoit I."/>
            <person name="Boyd A."/>
            <person name="Carlson A."/>
            <person name="Copeland A."/>
            <person name="Coutinho P.M."/>
            <person name="de Vries R.P."/>
            <person name="Ferreira P."/>
            <person name="Findley K."/>
            <person name="Foster B."/>
            <person name="Gaskell J."/>
            <person name="Glotzer D."/>
            <person name="Gorecki P."/>
            <person name="Heitman J."/>
            <person name="Hesse C."/>
            <person name="Hori C."/>
            <person name="Igarashi K."/>
            <person name="Jurgens J.A."/>
            <person name="Kallen N."/>
            <person name="Kersten P."/>
            <person name="Kohler A."/>
            <person name="Kuees U."/>
            <person name="Kumar T.K.A."/>
            <person name="Kuo A."/>
            <person name="LaButti K."/>
            <person name="Larrondo L.F."/>
            <person name="Lindquist E."/>
            <person name="Ling A."/>
            <person name="Lombard V."/>
            <person name="Lucas S."/>
            <person name="Lundell T."/>
            <person name="Martin R."/>
            <person name="McLaughlin D.J."/>
            <person name="Morgenstern I."/>
            <person name="Morin E."/>
            <person name="Murat C."/>
            <person name="Nagy L.G."/>
            <person name="Nolan M."/>
            <person name="Ohm R.A."/>
            <person name="Patyshakuliyeva A."/>
            <person name="Rokas A."/>
            <person name="Ruiz-Duenas F.J."/>
            <person name="Sabat G."/>
            <person name="Salamov A."/>
            <person name="Samejima M."/>
            <person name="Schmutz J."/>
            <person name="Slot J.C."/>
            <person name="St John F."/>
            <person name="Stenlid J."/>
            <person name="Sun H."/>
            <person name="Sun S."/>
            <person name="Syed K."/>
            <person name="Tsang A."/>
            <person name="Wiebenga A."/>
            <person name="Young D."/>
            <person name="Pisabarro A."/>
            <person name="Eastwood D.C."/>
            <person name="Martin F."/>
            <person name="Cullen D."/>
            <person name="Grigoriev I.V."/>
            <person name="Hibbett D.S."/>
        </authorList>
    </citation>
    <scope>NUCLEOTIDE SEQUENCE [LARGE SCALE GENOMIC DNA]</scope>
    <source>
        <strain evidence="2 3">MD-104</strain>
    </source>
</reference>
<keyword evidence="3" id="KW-1185">Reference proteome</keyword>
<accession>A0A2H3JMA4</accession>
<dbReference type="EMBL" id="KB468135">
    <property type="protein sequence ID" value="PCH43330.1"/>
    <property type="molecule type" value="Genomic_DNA"/>
</dbReference>
<feature type="region of interest" description="Disordered" evidence="1">
    <location>
        <begin position="1"/>
        <end position="35"/>
    </location>
</feature>
<sequence>MYARKEKSARRLVRQTMLGDNRRSRSSEGMSTRESVLQYLSDGEENQATTLQKNIRKDGALAVEKTADHSHKDRMISRPRVDLAPEDEASAGCLEMMSVLRLREHNGGLRGNIDLR</sequence>
<dbReference type="AlphaFoldDB" id="A0A2H3JMA4"/>